<dbReference type="GO" id="GO:0016787">
    <property type="term" value="F:hydrolase activity"/>
    <property type="evidence" value="ECO:0007669"/>
    <property type="project" value="UniProtKB-KW"/>
</dbReference>
<evidence type="ECO:0000256" key="4">
    <source>
        <dbReference type="ARBA" id="ARBA00022679"/>
    </source>
</evidence>
<dbReference type="PANTHER" id="PTHR30616:SF2">
    <property type="entry name" value="PURINE NUCLEOSIDE PHOSPHORYLASE LACC1"/>
    <property type="match status" value="1"/>
</dbReference>
<evidence type="ECO:0000256" key="7">
    <source>
        <dbReference type="ARBA" id="ARBA00022833"/>
    </source>
</evidence>
<dbReference type="NCBIfam" id="TIGR00726">
    <property type="entry name" value="peptidoglycan editing factor PgeF"/>
    <property type="match status" value="1"/>
</dbReference>
<dbReference type="Proteomes" id="UP000030321">
    <property type="component" value="Unassembled WGS sequence"/>
</dbReference>
<evidence type="ECO:0000256" key="9">
    <source>
        <dbReference type="ARBA" id="ARBA00048968"/>
    </source>
</evidence>
<evidence type="ECO:0000256" key="6">
    <source>
        <dbReference type="ARBA" id="ARBA00022801"/>
    </source>
</evidence>
<proteinExistence type="inferred from homology"/>
<comment type="function">
    <text evidence="2">Purine nucleoside enzyme that catalyzes the phosphorolysis of adenosine and inosine nucleosides, yielding D-ribose 1-phosphate and the respective free bases, adenine and hypoxanthine. Also catalyzes the phosphorolysis of S-methyl-5'-thioadenosine into adenine and S-methyl-5-thio-alpha-D-ribose 1-phosphate. Also has adenosine deaminase activity.</text>
</comment>
<comment type="catalytic activity">
    <reaction evidence="1">
        <text>inosine + phosphate = alpha-D-ribose 1-phosphate + hypoxanthine</text>
        <dbReference type="Rhea" id="RHEA:27646"/>
        <dbReference type="ChEBI" id="CHEBI:17368"/>
        <dbReference type="ChEBI" id="CHEBI:17596"/>
        <dbReference type="ChEBI" id="CHEBI:43474"/>
        <dbReference type="ChEBI" id="CHEBI:57720"/>
        <dbReference type="EC" id="2.4.2.1"/>
    </reaction>
    <physiologicalReaction direction="left-to-right" evidence="1">
        <dbReference type="Rhea" id="RHEA:27647"/>
    </physiologicalReaction>
</comment>
<reference evidence="13" key="1">
    <citation type="journal article" date="2015" name="Genome">
        <title>Whole Genome Sequence of the Non-Microcystin-Producing Microcystis aeruginosa Strain NIES-44.</title>
        <authorList>
            <person name="Okano K."/>
            <person name="Miyata N."/>
            <person name="Ozaki Y."/>
        </authorList>
    </citation>
    <scope>NUCLEOTIDE SEQUENCE [LARGE SCALE GENOMIC DNA]</scope>
    <source>
        <strain evidence="13">NIES-44</strain>
    </source>
</reference>
<evidence type="ECO:0000256" key="10">
    <source>
        <dbReference type="ARBA" id="ARBA00049893"/>
    </source>
</evidence>
<sequence>MTNVAIDVRLTRTSLWQWQTWQGLPYLTCNLLEDWSHGFFTRHYYPQTPEAFTGALGANVPVYRVKQVHGDRLLNPQGITNPEIVEADGIITDASGQGIWVASADCTPVLIGDRSTGVGVAIHSGWRGTAKGIVAKAVKQLLNSGSCLDNLVLALGPAIAGEVYQVEAEVATEVGLSLFPQETNPDQILGNLFNLSPSPLFADEEKGKVRLDVRRVIYHQLQQLGIRDEQIAIAPFCTYQQEDHFFSYRREKAKKIQWSGIVSR</sequence>
<evidence type="ECO:0000256" key="2">
    <source>
        <dbReference type="ARBA" id="ARBA00003215"/>
    </source>
</evidence>
<keyword evidence="6" id="KW-0378">Hydrolase</keyword>
<evidence type="ECO:0000313" key="13">
    <source>
        <dbReference type="Proteomes" id="UP000030321"/>
    </source>
</evidence>
<comment type="similarity">
    <text evidence="3 11">Belongs to the purine nucleoside phosphorylase YfiH/LACC1 family.</text>
</comment>
<dbReference type="GO" id="GO:0017061">
    <property type="term" value="F:S-methyl-5-thioadenosine phosphorylase activity"/>
    <property type="evidence" value="ECO:0007669"/>
    <property type="project" value="UniProtKB-EC"/>
</dbReference>
<protein>
    <recommendedName>
        <fullName evidence="11">Purine nucleoside phosphorylase</fullName>
    </recommendedName>
</protein>
<evidence type="ECO:0000256" key="5">
    <source>
        <dbReference type="ARBA" id="ARBA00022723"/>
    </source>
</evidence>
<dbReference type="EMBL" id="BBPA01000054">
    <property type="protein sequence ID" value="GAL94431.1"/>
    <property type="molecule type" value="Genomic_DNA"/>
</dbReference>
<gene>
    <name evidence="12" type="ORF">N44_03011</name>
</gene>
<dbReference type="InterPro" id="IPR011324">
    <property type="entry name" value="Cytotoxic_necrot_fac-like_cat"/>
</dbReference>
<dbReference type="Gene3D" id="3.60.140.10">
    <property type="entry name" value="CNF1/YfiH-like putative cysteine hydrolases"/>
    <property type="match status" value="1"/>
</dbReference>
<organism evidence="12 13">
    <name type="scientific">Microcystis aeruginosa NIES-44</name>
    <dbReference type="NCBI Taxonomy" id="449439"/>
    <lineage>
        <taxon>Bacteria</taxon>
        <taxon>Bacillati</taxon>
        <taxon>Cyanobacteriota</taxon>
        <taxon>Cyanophyceae</taxon>
        <taxon>Oscillatoriophycideae</taxon>
        <taxon>Chroococcales</taxon>
        <taxon>Microcystaceae</taxon>
        <taxon>Microcystis</taxon>
    </lineage>
</organism>
<dbReference type="InterPro" id="IPR038371">
    <property type="entry name" value="Cu_polyphenol_OxRdtase_sf"/>
</dbReference>
<accession>A0A0A1VYV7</accession>
<evidence type="ECO:0000256" key="8">
    <source>
        <dbReference type="ARBA" id="ARBA00047989"/>
    </source>
</evidence>
<keyword evidence="5" id="KW-0479">Metal-binding</keyword>
<dbReference type="PANTHER" id="PTHR30616">
    <property type="entry name" value="UNCHARACTERIZED PROTEIN YFIH"/>
    <property type="match status" value="1"/>
</dbReference>
<comment type="catalytic activity">
    <reaction evidence="9">
        <text>adenosine + phosphate = alpha-D-ribose 1-phosphate + adenine</text>
        <dbReference type="Rhea" id="RHEA:27642"/>
        <dbReference type="ChEBI" id="CHEBI:16335"/>
        <dbReference type="ChEBI" id="CHEBI:16708"/>
        <dbReference type="ChEBI" id="CHEBI:43474"/>
        <dbReference type="ChEBI" id="CHEBI:57720"/>
        <dbReference type="EC" id="2.4.2.1"/>
    </reaction>
    <physiologicalReaction direction="left-to-right" evidence="9">
        <dbReference type="Rhea" id="RHEA:27643"/>
    </physiologicalReaction>
</comment>
<evidence type="ECO:0000256" key="3">
    <source>
        <dbReference type="ARBA" id="ARBA00007353"/>
    </source>
</evidence>
<dbReference type="RefSeq" id="WP_045360486.1">
    <property type="nucleotide sequence ID" value="NZ_BBPA01000054.1"/>
</dbReference>
<dbReference type="InterPro" id="IPR003730">
    <property type="entry name" value="Cu_polyphenol_OxRdtase"/>
</dbReference>
<comment type="caution">
    <text evidence="12">The sequence shown here is derived from an EMBL/GenBank/DDBJ whole genome shotgun (WGS) entry which is preliminary data.</text>
</comment>
<evidence type="ECO:0000313" key="12">
    <source>
        <dbReference type="EMBL" id="GAL94431.1"/>
    </source>
</evidence>
<dbReference type="SUPFAM" id="SSF64438">
    <property type="entry name" value="CNF1/YfiH-like putative cysteine hydrolases"/>
    <property type="match status" value="1"/>
</dbReference>
<keyword evidence="4" id="KW-0808">Transferase</keyword>
<evidence type="ECO:0000256" key="1">
    <source>
        <dbReference type="ARBA" id="ARBA00000553"/>
    </source>
</evidence>
<dbReference type="GO" id="GO:0005507">
    <property type="term" value="F:copper ion binding"/>
    <property type="evidence" value="ECO:0007669"/>
    <property type="project" value="TreeGrafter"/>
</dbReference>
<comment type="catalytic activity">
    <reaction evidence="8">
        <text>adenosine + H2O + H(+) = inosine + NH4(+)</text>
        <dbReference type="Rhea" id="RHEA:24408"/>
        <dbReference type="ChEBI" id="CHEBI:15377"/>
        <dbReference type="ChEBI" id="CHEBI:15378"/>
        <dbReference type="ChEBI" id="CHEBI:16335"/>
        <dbReference type="ChEBI" id="CHEBI:17596"/>
        <dbReference type="ChEBI" id="CHEBI:28938"/>
        <dbReference type="EC" id="3.5.4.4"/>
    </reaction>
    <physiologicalReaction direction="left-to-right" evidence="8">
        <dbReference type="Rhea" id="RHEA:24409"/>
    </physiologicalReaction>
</comment>
<dbReference type="CDD" id="cd16833">
    <property type="entry name" value="YfiH"/>
    <property type="match status" value="1"/>
</dbReference>
<dbReference type="Pfam" id="PF02578">
    <property type="entry name" value="Cu-oxidase_4"/>
    <property type="match status" value="1"/>
</dbReference>
<name>A0A0A1VYV7_MICAE</name>
<evidence type="ECO:0000256" key="11">
    <source>
        <dbReference type="RuleBase" id="RU361274"/>
    </source>
</evidence>
<dbReference type="AlphaFoldDB" id="A0A0A1VYV7"/>
<keyword evidence="7" id="KW-0862">Zinc</keyword>
<comment type="catalytic activity">
    <reaction evidence="10">
        <text>S-methyl-5'-thioadenosine + phosphate = 5-(methylsulfanyl)-alpha-D-ribose 1-phosphate + adenine</text>
        <dbReference type="Rhea" id="RHEA:11852"/>
        <dbReference type="ChEBI" id="CHEBI:16708"/>
        <dbReference type="ChEBI" id="CHEBI:17509"/>
        <dbReference type="ChEBI" id="CHEBI:43474"/>
        <dbReference type="ChEBI" id="CHEBI:58533"/>
        <dbReference type="EC" id="2.4.2.28"/>
    </reaction>
    <physiologicalReaction direction="left-to-right" evidence="10">
        <dbReference type="Rhea" id="RHEA:11853"/>
    </physiologicalReaction>
</comment>